<evidence type="ECO:0000313" key="1">
    <source>
        <dbReference type="EMBL" id="CAB4222299.1"/>
    </source>
</evidence>
<gene>
    <name evidence="1" type="ORF">UFOVP1655_75</name>
</gene>
<proteinExistence type="predicted"/>
<organism evidence="1">
    <name type="scientific">uncultured Caudovirales phage</name>
    <dbReference type="NCBI Taxonomy" id="2100421"/>
    <lineage>
        <taxon>Viruses</taxon>
        <taxon>Duplodnaviria</taxon>
        <taxon>Heunggongvirae</taxon>
        <taxon>Uroviricota</taxon>
        <taxon>Caudoviricetes</taxon>
        <taxon>Peduoviridae</taxon>
        <taxon>Maltschvirus</taxon>
        <taxon>Maltschvirus maltsch</taxon>
    </lineage>
</organism>
<name>A0A6J5T3U8_9CAUD</name>
<sequence length="71" mass="8520">MNMINYRVISAMTVTGEKFRAEYIDVARYNSWKDISDTDWIVWYDSMEEAKQAVANHKRQFEYVPTITYID</sequence>
<reference evidence="1" key="1">
    <citation type="submission" date="2020-05" db="EMBL/GenBank/DDBJ databases">
        <authorList>
            <person name="Chiriac C."/>
            <person name="Salcher M."/>
            <person name="Ghai R."/>
            <person name="Kavagutti S V."/>
        </authorList>
    </citation>
    <scope>NUCLEOTIDE SEQUENCE</scope>
</reference>
<protein>
    <submittedName>
        <fullName evidence="1">Uncharacterized protein</fullName>
    </submittedName>
</protein>
<dbReference type="EMBL" id="LR797523">
    <property type="protein sequence ID" value="CAB4222299.1"/>
    <property type="molecule type" value="Genomic_DNA"/>
</dbReference>
<accession>A0A6J5T3U8</accession>